<comment type="pathway">
    <text evidence="2">Amino-acid biosynthesis; L-cysteine biosynthesis; L-cysteine from L-serine: step 2/2.</text>
</comment>
<evidence type="ECO:0000256" key="2">
    <source>
        <dbReference type="ARBA" id="ARBA00004962"/>
    </source>
</evidence>
<dbReference type="InterPro" id="IPR005856">
    <property type="entry name" value="Cys_synth"/>
</dbReference>
<dbReference type="PANTHER" id="PTHR10314">
    <property type="entry name" value="CYSTATHIONINE BETA-SYNTHASE"/>
    <property type="match status" value="1"/>
</dbReference>
<proteinExistence type="inferred from homology"/>
<evidence type="ECO:0000256" key="7">
    <source>
        <dbReference type="ARBA" id="ARBA00022679"/>
    </source>
</evidence>
<feature type="modified residue" description="N6-(pyridoxal phosphate)lysine" evidence="17">
    <location>
        <position position="44"/>
    </location>
</feature>
<dbReference type="InterPro" id="IPR001926">
    <property type="entry name" value="TrpB-like_PALP"/>
</dbReference>
<comment type="catalytic activity">
    <reaction evidence="10">
        <text>O-acetyl-L-serine + hydrogen sulfide = L-cysteine + acetate</text>
        <dbReference type="Rhea" id="RHEA:14829"/>
        <dbReference type="ChEBI" id="CHEBI:29919"/>
        <dbReference type="ChEBI" id="CHEBI:30089"/>
        <dbReference type="ChEBI" id="CHEBI:35235"/>
        <dbReference type="ChEBI" id="CHEBI:58340"/>
        <dbReference type="EC" id="2.5.1.47"/>
    </reaction>
</comment>
<keyword evidence="6" id="KW-0028">Amino-acid biosynthesis</keyword>
<evidence type="ECO:0000256" key="3">
    <source>
        <dbReference type="ARBA" id="ARBA00007103"/>
    </source>
</evidence>
<comment type="function">
    <text evidence="11">Catalyzes the conversion of O-acetylserine (OAS) to cysteine through the elimination of acetate and addition of hydrogen sulfide.</text>
</comment>
<keyword evidence="8 16" id="KW-0663">Pyridoxal phosphate</keyword>
<feature type="binding site" evidence="16">
    <location>
        <position position="267"/>
    </location>
    <ligand>
        <name>pyridoxal 5'-phosphate</name>
        <dbReference type="ChEBI" id="CHEBI:597326"/>
    </ligand>
</feature>
<comment type="caution">
    <text evidence="19">The sequence shown here is derived from an EMBL/GenBank/DDBJ whole genome shotgun (WGS) entry which is preliminary data.</text>
</comment>
<dbReference type="AlphaFoldDB" id="A0A939MI50"/>
<evidence type="ECO:0000256" key="13">
    <source>
        <dbReference type="ARBA" id="ARBA00078256"/>
    </source>
</evidence>
<evidence type="ECO:0000256" key="10">
    <source>
        <dbReference type="ARBA" id="ARBA00047931"/>
    </source>
</evidence>
<dbReference type="FunFam" id="3.40.50.1100:FF:000067">
    <property type="entry name" value="Cysteine synthase"/>
    <property type="match status" value="1"/>
</dbReference>
<dbReference type="InterPro" id="IPR050214">
    <property type="entry name" value="Cys_Synth/Cystath_Beta-Synth"/>
</dbReference>
<evidence type="ECO:0000259" key="18">
    <source>
        <dbReference type="Pfam" id="PF00291"/>
    </source>
</evidence>
<evidence type="ECO:0000256" key="16">
    <source>
        <dbReference type="PIRSR" id="PIRSR605856-50"/>
    </source>
</evidence>
<keyword evidence="20" id="KW-1185">Reference proteome</keyword>
<comment type="similarity">
    <text evidence="3">Belongs to the cysteine synthase/cystathionine beta-synthase family.</text>
</comment>
<dbReference type="InterPro" id="IPR036052">
    <property type="entry name" value="TrpB-like_PALP_sf"/>
</dbReference>
<accession>A0A939MI50</accession>
<dbReference type="Proteomes" id="UP000664382">
    <property type="component" value="Unassembled WGS sequence"/>
</dbReference>
<sequence length="315" mass="32275">MRVADDLTGLVGGTPLVRINRLVPGSGATVLGKLESANPAFNVKDRTALAIVEAAEADGRLKPGGTILEASSGNTGIALAWIGAVKGYRVIIVLPDDVSLERRALLRGLGAEIVLTPGPEAMAGANQEAGRILERLPDAFLAGQGGNPANPEVHERTTGPEIWEATKGKVDVFVATVGTGGTLTGAGRFLKSRNPDVRVVAVEPAEAPVLSGGEFQPHKIQGIIGGNGFPPVLDLSIADEIIGVPQDDAIAFARSALALEGLLVGISSGAALLAAKELALRPENSGKTIVAVLPDTGERYLSTELFAGLGEGEPT</sequence>
<dbReference type="SUPFAM" id="SSF53686">
    <property type="entry name" value="Tryptophan synthase beta subunit-like PLP-dependent enzymes"/>
    <property type="match status" value="1"/>
</dbReference>
<protein>
    <recommendedName>
        <fullName evidence="5">O-acetylserine sulfhydrylase</fullName>
        <ecNumber evidence="4">2.5.1.47</ecNumber>
    </recommendedName>
    <alternativeName>
        <fullName evidence="15">Cysteine synthase A</fullName>
    </alternativeName>
    <alternativeName>
        <fullName evidence="13">O-acetylserine (thiol)-lyase A</fullName>
    </alternativeName>
    <alternativeName>
        <fullName evidence="12">O-acetylserine-specific cysteine synthase</fullName>
    </alternativeName>
    <alternativeName>
        <fullName evidence="14">Sulfide-dependent cysteine synthase</fullName>
    </alternativeName>
</protein>
<evidence type="ECO:0000256" key="6">
    <source>
        <dbReference type="ARBA" id="ARBA00022605"/>
    </source>
</evidence>
<evidence type="ECO:0000256" key="17">
    <source>
        <dbReference type="PIRSR" id="PIRSR605856-51"/>
    </source>
</evidence>
<evidence type="ECO:0000256" key="15">
    <source>
        <dbReference type="ARBA" id="ARBA00079479"/>
    </source>
</evidence>
<evidence type="ECO:0000313" key="20">
    <source>
        <dbReference type="Proteomes" id="UP000664382"/>
    </source>
</evidence>
<feature type="domain" description="Tryptophan synthase beta chain-like PALP" evidence="18">
    <location>
        <begin position="8"/>
        <end position="295"/>
    </location>
</feature>
<evidence type="ECO:0000256" key="14">
    <source>
        <dbReference type="ARBA" id="ARBA00079090"/>
    </source>
</evidence>
<evidence type="ECO:0000256" key="5">
    <source>
        <dbReference type="ARBA" id="ARBA00016728"/>
    </source>
</evidence>
<evidence type="ECO:0000256" key="11">
    <source>
        <dbReference type="ARBA" id="ARBA00053442"/>
    </source>
</evidence>
<feature type="binding site" evidence="16">
    <location>
        <position position="74"/>
    </location>
    <ligand>
        <name>pyridoxal 5'-phosphate</name>
        <dbReference type="ChEBI" id="CHEBI:597326"/>
    </ligand>
</feature>
<evidence type="ECO:0000256" key="1">
    <source>
        <dbReference type="ARBA" id="ARBA00001933"/>
    </source>
</evidence>
<keyword evidence="9" id="KW-0198">Cysteine biosynthesis</keyword>
<dbReference type="NCBIfam" id="TIGR01139">
    <property type="entry name" value="cysK"/>
    <property type="match status" value="1"/>
</dbReference>
<dbReference type="EMBL" id="JAGDYM010000005">
    <property type="protein sequence ID" value="MBO1901368.1"/>
    <property type="molecule type" value="Genomic_DNA"/>
</dbReference>
<reference evidence="19" key="1">
    <citation type="submission" date="2021-03" db="EMBL/GenBank/DDBJ databases">
        <title>Leucobacter chromiisoli sp. nov., isolated from chromium-containing soil of chemical plant.</title>
        <authorList>
            <person name="Xu Z."/>
        </authorList>
    </citation>
    <scope>NUCLEOTIDE SEQUENCE</scope>
    <source>
        <strain evidence="19">S27</strain>
    </source>
</reference>
<dbReference type="Gene3D" id="3.40.50.1100">
    <property type="match status" value="2"/>
</dbReference>
<evidence type="ECO:0000256" key="9">
    <source>
        <dbReference type="ARBA" id="ARBA00023192"/>
    </source>
</evidence>
<evidence type="ECO:0000256" key="12">
    <source>
        <dbReference type="ARBA" id="ARBA00078216"/>
    </source>
</evidence>
<feature type="binding site" evidence="16">
    <location>
        <begin position="178"/>
        <end position="182"/>
    </location>
    <ligand>
        <name>pyridoxal 5'-phosphate</name>
        <dbReference type="ChEBI" id="CHEBI:597326"/>
    </ligand>
</feature>
<dbReference type="CDD" id="cd01561">
    <property type="entry name" value="CBS_like"/>
    <property type="match status" value="1"/>
</dbReference>
<dbReference type="GO" id="GO:0005737">
    <property type="term" value="C:cytoplasm"/>
    <property type="evidence" value="ECO:0007669"/>
    <property type="project" value="UniProtKB-ARBA"/>
</dbReference>
<keyword evidence="7 19" id="KW-0808">Transferase</keyword>
<dbReference type="GO" id="GO:0006535">
    <property type="term" value="P:cysteine biosynthetic process from serine"/>
    <property type="evidence" value="ECO:0007669"/>
    <property type="project" value="InterPro"/>
</dbReference>
<dbReference type="NCBIfam" id="TIGR01136">
    <property type="entry name" value="cysKM"/>
    <property type="match status" value="1"/>
</dbReference>
<dbReference type="Pfam" id="PF00291">
    <property type="entry name" value="PALP"/>
    <property type="match status" value="1"/>
</dbReference>
<dbReference type="EC" id="2.5.1.47" evidence="4"/>
<dbReference type="InterPro" id="IPR005859">
    <property type="entry name" value="CysK"/>
</dbReference>
<dbReference type="GO" id="GO:0004124">
    <property type="term" value="F:cysteine synthase activity"/>
    <property type="evidence" value="ECO:0007669"/>
    <property type="project" value="UniProtKB-EC"/>
</dbReference>
<organism evidence="19 20">
    <name type="scientific">Leucobacter weissii</name>
    <dbReference type="NCBI Taxonomy" id="1983706"/>
    <lineage>
        <taxon>Bacteria</taxon>
        <taxon>Bacillati</taxon>
        <taxon>Actinomycetota</taxon>
        <taxon>Actinomycetes</taxon>
        <taxon>Micrococcales</taxon>
        <taxon>Microbacteriaceae</taxon>
        <taxon>Leucobacter</taxon>
    </lineage>
</organism>
<evidence type="ECO:0000256" key="8">
    <source>
        <dbReference type="ARBA" id="ARBA00022898"/>
    </source>
</evidence>
<evidence type="ECO:0000313" key="19">
    <source>
        <dbReference type="EMBL" id="MBO1901368.1"/>
    </source>
</evidence>
<name>A0A939MI50_9MICO</name>
<comment type="cofactor">
    <cofactor evidence="1 16">
        <name>pyridoxal 5'-phosphate</name>
        <dbReference type="ChEBI" id="CHEBI:597326"/>
    </cofactor>
</comment>
<gene>
    <name evidence="19" type="primary">cysK</name>
    <name evidence="19" type="ORF">J4H92_05330</name>
</gene>
<evidence type="ECO:0000256" key="4">
    <source>
        <dbReference type="ARBA" id="ARBA00012681"/>
    </source>
</evidence>